<protein>
    <submittedName>
        <fullName evidence="1">Uncharacterized protein</fullName>
    </submittedName>
</protein>
<evidence type="ECO:0000313" key="2">
    <source>
        <dbReference type="Proteomes" id="UP000821845"/>
    </source>
</evidence>
<dbReference type="EMBL" id="CM023488">
    <property type="protein sequence ID" value="KAH6923762.1"/>
    <property type="molecule type" value="Genomic_DNA"/>
</dbReference>
<sequence length="157" mass="16776">MRERAELAAQRPRVGSFVRARHHAVSPRRVPYPSAQWWCTASCCRCGGGGGGRSTSAEGLGIKAPPHPVWAVSQPCDLVVDSARKTCHPGCGGPTRQPPPPTRSRANLPQAALPHIARYGTSTSVVLRQFVLRRWCSAVVVDGIPALRVLCAPSAIL</sequence>
<evidence type="ECO:0000313" key="1">
    <source>
        <dbReference type="EMBL" id="KAH6923762.1"/>
    </source>
</evidence>
<reference evidence="1" key="1">
    <citation type="submission" date="2020-05" db="EMBL/GenBank/DDBJ databases">
        <title>Large-scale comparative analyses of tick genomes elucidate their genetic diversity and vector capacities.</title>
        <authorList>
            <person name="Jia N."/>
            <person name="Wang J."/>
            <person name="Shi W."/>
            <person name="Du L."/>
            <person name="Sun Y."/>
            <person name="Zhan W."/>
            <person name="Jiang J."/>
            <person name="Wang Q."/>
            <person name="Zhang B."/>
            <person name="Ji P."/>
            <person name="Sakyi L.B."/>
            <person name="Cui X."/>
            <person name="Yuan T."/>
            <person name="Jiang B."/>
            <person name="Yang W."/>
            <person name="Lam T.T.-Y."/>
            <person name="Chang Q."/>
            <person name="Ding S."/>
            <person name="Wang X."/>
            <person name="Zhu J."/>
            <person name="Ruan X."/>
            <person name="Zhao L."/>
            <person name="Wei J."/>
            <person name="Que T."/>
            <person name="Du C."/>
            <person name="Cheng J."/>
            <person name="Dai P."/>
            <person name="Han X."/>
            <person name="Huang E."/>
            <person name="Gao Y."/>
            <person name="Liu J."/>
            <person name="Shao H."/>
            <person name="Ye R."/>
            <person name="Li L."/>
            <person name="Wei W."/>
            <person name="Wang X."/>
            <person name="Wang C."/>
            <person name="Yang T."/>
            <person name="Huo Q."/>
            <person name="Li W."/>
            <person name="Guo W."/>
            <person name="Chen H."/>
            <person name="Zhou L."/>
            <person name="Ni X."/>
            <person name="Tian J."/>
            <person name="Zhou Y."/>
            <person name="Sheng Y."/>
            <person name="Liu T."/>
            <person name="Pan Y."/>
            <person name="Xia L."/>
            <person name="Li J."/>
            <person name="Zhao F."/>
            <person name="Cao W."/>
        </authorList>
    </citation>
    <scope>NUCLEOTIDE SEQUENCE</scope>
    <source>
        <strain evidence="1">Hyas-2018</strain>
    </source>
</reference>
<accession>A0ACB7RLE8</accession>
<proteinExistence type="predicted"/>
<name>A0ACB7RLE8_HYAAI</name>
<comment type="caution">
    <text evidence="1">The sequence shown here is derived from an EMBL/GenBank/DDBJ whole genome shotgun (WGS) entry which is preliminary data.</text>
</comment>
<gene>
    <name evidence="1" type="ORF">HPB50_005956</name>
</gene>
<keyword evidence="2" id="KW-1185">Reference proteome</keyword>
<organism evidence="1 2">
    <name type="scientific">Hyalomma asiaticum</name>
    <name type="common">Tick</name>
    <dbReference type="NCBI Taxonomy" id="266040"/>
    <lineage>
        <taxon>Eukaryota</taxon>
        <taxon>Metazoa</taxon>
        <taxon>Ecdysozoa</taxon>
        <taxon>Arthropoda</taxon>
        <taxon>Chelicerata</taxon>
        <taxon>Arachnida</taxon>
        <taxon>Acari</taxon>
        <taxon>Parasitiformes</taxon>
        <taxon>Ixodida</taxon>
        <taxon>Ixodoidea</taxon>
        <taxon>Ixodidae</taxon>
        <taxon>Hyalomminae</taxon>
        <taxon>Hyalomma</taxon>
    </lineage>
</organism>
<dbReference type="Proteomes" id="UP000821845">
    <property type="component" value="Chromosome 8"/>
</dbReference>